<dbReference type="Proteomes" id="UP000711614">
    <property type="component" value="Unassembled WGS sequence"/>
</dbReference>
<dbReference type="InterPro" id="IPR015424">
    <property type="entry name" value="PyrdxlP-dep_Trfase"/>
</dbReference>
<evidence type="ECO:0000313" key="5">
    <source>
        <dbReference type="Proteomes" id="UP000711614"/>
    </source>
</evidence>
<dbReference type="Pfam" id="PF01041">
    <property type="entry name" value="DegT_DnrJ_EryC1"/>
    <property type="match status" value="1"/>
</dbReference>
<evidence type="ECO:0000313" key="4">
    <source>
        <dbReference type="EMBL" id="MBP2411557.1"/>
    </source>
</evidence>
<dbReference type="PIRSF" id="PIRSF000390">
    <property type="entry name" value="PLP_StrS"/>
    <property type="match status" value="1"/>
</dbReference>
<keyword evidence="5" id="KW-1185">Reference proteome</keyword>
<dbReference type="InterPro" id="IPR000653">
    <property type="entry name" value="DegT/StrS_aminotransferase"/>
</dbReference>
<keyword evidence="1 3" id="KW-0663">Pyridoxal phosphate</keyword>
<dbReference type="InterPro" id="IPR015421">
    <property type="entry name" value="PyrdxlP-dep_Trfase_major"/>
</dbReference>
<accession>A0ABS4YRY9</accession>
<protein>
    <submittedName>
        <fullName evidence="4">dTDP-4-amino-4,6-dideoxygalactose transaminase</fullName>
    </submittedName>
</protein>
<dbReference type="PANTHER" id="PTHR30244">
    <property type="entry name" value="TRANSAMINASE"/>
    <property type="match status" value="1"/>
</dbReference>
<reference evidence="4 5" key="1">
    <citation type="submission" date="2021-03" db="EMBL/GenBank/DDBJ databases">
        <title>Sequencing the genomes of 1000 actinobacteria strains.</title>
        <authorList>
            <person name="Klenk H.-P."/>
        </authorList>
    </citation>
    <scope>NUCLEOTIDE SEQUENCE [LARGE SCALE GENOMIC DNA]</scope>
    <source>
        <strain evidence="4 5">DSM 16005</strain>
    </source>
</reference>
<dbReference type="Gene3D" id="3.40.640.10">
    <property type="entry name" value="Type I PLP-dependent aspartate aminotransferase-like (Major domain)"/>
    <property type="match status" value="1"/>
</dbReference>
<dbReference type="CDD" id="cd00616">
    <property type="entry name" value="AHBA_syn"/>
    <property type="match status" value="1"/>
</dbReference>
<name>A0ABS4YRY9_9MICC</name>
<evidence type="ECO:0000256" key="2">
    <source>
        <dbReference type="ARBA" id="ARBA00037999"/>
    </source>
</evidence>
<evidence type="ECO:0000256" key="1">
    <source>
        <dbReference type="ARBA" id="ARBA00022898"/>
    </source>
</evidence>
<dbReference type="RefSeq" id="WP_209676748.1">
    <property type="nucleotide sequence ID" value="NZ_JAGIOI010000001.1"/>
</dbReference>
<proteinExistence type="inferred from homology"/>
<sequence length="383" mass="39552">MSLTDTAHVDMGHIPLVDLPAQMAEIAGDIAQELGEVLRTAAFIGGPAVSRFEDAYARFTGTAHCIGTANGTDALELALRAAGVRPGGEVILPANTFVATAEAVARIGALPVLVDVDPGHLLIDPDAAAAAVTGRTQAIVPVHLFGQLAPMPQILDIALAAGIPVVEDAAQSQGAEWHGQVSGSFGTAAATSFYPGKNLGAAGDAGAVTTGDPDLAATVRMLGAHGSSEKYVHDVVGMNSRLDTVQAVVLDAKLAHLPRWNGLRREAAARYGALLADVPGVSAPQGRDGYTDAWHLYVVQLENRDGVLARLNGAGIGAGIHYPTPIHLTKAFSYLGKGAGDFPVAEAAAGRILSLPLFPHITQAQQERVADAVARAVRQVRLQ</sequence>
<dbReference type="InterPro" id="IPR015422">
    <property type="entry name" value="PyrdxlP-dep_Trfase_small"/>
</dbReference>
<dbReference type="PANTHER" id="PTHR30244:SF36">
    <property type="entry name" value="3-OXO-GLUCOSE-6-PHOSPHATE:GLUTAMATE AMINOTRANSFERASE"/>
    <property type="match status" value="1"/>
</dbReference>
<dbReference type="Gene3D" id="3.90.1150.10">
    <property type="entry name" value="Aspartate Aminotransferase, domain 1"/>
    <property type="match status" value="1"/>
</dbReference>
<comment type="caution">
    <text evidence="4">The sequence shown here is derived from an EMBL/GenBank/DDBJ whole genome shotgun (WGS) entry which is preliminary data.</text>
</comment>
<dbReference type="EMBL" id="JAGIOI010000001">
    <property type="protein sequence ID" value="MBP2411557.1"/>
    <property type="molecule type" value="Genomic_DNA"/>
</dbReference>
<gene>
    <name evidence="4" type="ORF">JOF48_000356</name>
</gene>
<dbReference type="SUPFAM" id="SSF53383">
    <property type="entry name" value="PLP-dependent transferases"/>
    <property type="match status" value="1"/>
</dbReference>
<organism evidence="4 5">
    <name type="scientific">Arthrobacter stackebrandtii</name>
    <dbReference type="NCBI Taxonomy" id="272161"/>
    <lineage>
        <taxon>Bacteria</taxon>
        <taxon>Bacillati</taxon>
        <taxon>Actinomycetota</taxon>
        <taxon>Actinomycetes</taxon>
        <taxon>Micrococcales</taxon>
        <taxon>Micrococcaceae</taxon>
        <taxon>Arthrobacter</taxon>
    </lineage>
</organism>
<evidence type="ECO:0000256" key="3">
    <source>
        <dbReference type="RuleBase" id="RU004508"/>
    </source>
</evidence>
<comment type="similarity">
    <text evidence="2 3">Belongs to the DegT/DnrJ/EryC1 family.</text>
</comment>